<feature type="transmembrane region" description="Helical" evidence="5">
    <location>
        <begin position="383"/>
        <end position="404"/>
    </location>
</feature>
<feature type="transmembrane region" description="Helical" evidence="5">
    <location>
        <begin position="52"/>
        <end position="71"/>
    </location>
</feature>
<dbReference type="RefSeq" id="WP_102375618.1">
    <property type="nucleotide sequence ID" value="NZ_DBFADM010000002.1"/>
</dbReference>
<organism evidence="7 8">
    <name type="scientific">Raoultibacter massiliensis</name>
    <dbReference type="NCBI Taxonomy" id="1852371"/>
    <lineage>
        <taxon>Bacteria</taxon>
        <taxon>Bacillati</taxon>
        <taxon>Actinomycetota</taxon>
        <taxon>Coriobacteriia</taxon>
        <taxon>Eggerthellales</taxon>
        <taxon>Eggerthellaceae</taxon>
        <taxon>Raoultibacter</taxon>
    </lineage>
</organism>
<gene>
    <name evidence="7" type="ORF">AAA083_00440</name>
</gene>
<reference evidence="7 8" key="1">
    <citation type="submission" date="2024-04" db="EMBL/GenBank/DDBJ databases">
        <title>Human intestinal bacterial collection.</title>
        <authorList>
            <person name="Pauvert C."/>
            <person name="Hitch T.C.A."/>
            <person name="Clavel T."/>
        </authorList>
    </citation>
    <scope>NUCLEOTIDE SEQUENCE [LARGE SCALE GENOMIC DNA]</scope>
    <source>
        <strain evidence="7 8">CLA-KB-H42</strain>
    </source>
</reference>
<dbReference type="SUPFAM" id="SSF103473">
    <property type="entry name" value="MFS general substrate transporter"/>
    <property type="match status" value="1"/>
</dbReference>
<dbReference type="PROSITE" id="PS50850">
    <property type="entry name" value="MFS"/>
    <property type="match status" value="1"/>
</dbReference>
<keyword evidence="3 5" id="KW-1133">Transmembrane helix</keyword>
<evidence type="ECO:0000256" key="4">
    <source>
        <dbReference type="ARBA" id="ARBA00023136"/>
    </source>
</evidence>
<dbReference type="InterPro" id="IPR011701">
    <property type="entry name" value="MFS"/>
</dbReference>
<dbReference type="Proteomes" id="UP001487305">
    <property type="component" value="Unassembled WGS sequence"/>
</dbReference>
<dbReference type="EMBL" id="JBBNOP010000001">
    <property type="protein sequence ID" value="MEQ3361436.1"/>
    <property type="molecule type" value="Genomic_DNA"/>
</dbReference>
<feature type="transmembrane region" description="Helical" evidence="5">
    <location>
        <begin position="292"/>
        <end position="311"/>
    </location>
</feature>
<evidence type="ECO:0000256" key="2">
    <source>
        <dbReference type="ARBA" id="ARBA00022692"/>
    </source>
</evidence>
<dbReference type="PANTHER" id="PTHR11360:SF304">
    <property type="entry name" value="MFS DOMAIN-CONTAINING PROTEIN"/>
    <property type="match status" value="1"/>
</dbReference>
<evidence type="ECO:0000256" key="5">
    <source>
        <dbReference type="SAM" id="Phobius"/>
    </source>
</evidence>
<evidence type="ECO:0000259" key="6">
    <source>
        <dbReference type="PROSITE" id="PS50850"/>
    </source>
</evidence>
<feature type="transmembrane region" description="Helical" evidence="5">
    <location>
        <begin position="21"/>
        <end position="40"/>
    </location>
</feature>
<feature type="transmembrane region" description="Helical" evidence="5">
    <location>
        <begin position="170"/>
        <end position="190"/>
    </location>
</feature>
<feature type="domain" description="Major facilitator superfamily (MFS) profile" evidence="6">
    <location>
        <begin position="12"/>
        <end position="409"/>
    </location>
</feature>
<dbReference type="InterPro" id="IPR036259">
    <property type="entry name" value="MFS_trans_sf"/>
</dbReference>
<feature type="transmembrane region" description="Helical" evidence="5">
    <location>
        <begin position="228"/>
        <end position="249"/>
    </location>
</feature>
<evidence type="ECO:0000256" key="3">
    <source>
        <dbReference type="ARBA" id="ARBA00022989"/>
    </source>
</evidence>
<proteinExistence type="predicted"/>
<keyword evidence="4 5" id="KW-0472">Membrane</keyword>
<protein>
    <submittedName>
        <fullName evidence="7">OFA family MFS transporter</fullName>
    </submittedName>
</protein>
<keyword evidence="8" id="KW-1185">Reference proteome</keyword>
<feature type="transmembrane region" description="Helical" evidence="5">
    <location>
        <begin position="83"/>
        <end position="100"/>
    </location>
</feature>
<dbReference type="InterPro" id="IPR050327">
    <property type="entry name" value="Proton-linked_MCT"/>
</dbReference>
<comment type="subcellular location">
    <subcellularLocation>
        <location evidence="1">Cell membrane</location>
        <topology evidence="1">Multi-pass membrane protein</topology>
    </subcellularLocation>
</comment>
<sequence length="433" mass="46971">MTESEKQIKYGNRWGYLVKGFIMTMFLGILYAWSIFIAPLEEAFGWVRTETTITYSIMMVTFALGQLTAGFWSRMLKSQSRALTLFSFLLALGFFLTSFTESLPWLYFWYGGFCGYTLGVANNCIISAAPKWFPDKAGLAMGIIVLGFGLASLVLGQLATFLIGSYGYVIAMRVLAVVCFVMVTCVSLLFKVPPLGYTPPGYVASKNESDDIATGYSPRQVLRTRQFWMIYLWDFCNHFAGFMIISLIVPHGVQMGMPVAMAALVMGIFGVCNAFGRPLFGAFGDRVGRKTAFIVVNALMVVGLLAIAFLPSMMEPLTGLVVGAVIMGLSFGGSISLKCSSMRTYFGNKYVTANIGLIASDDAPTGILGPMVAAAIFVATGAYFYAFLVAAVVSAIGILFPFFVGKPVSVAERFPNEVDGKPVPKPERLAGEA</sequence>
<evidence type="ECO:0000313" key="7">
    <source>
        <dbReference type="EMBL" id="MEQ3361436.1"/>
    </source>
</evidence>
<feature type="transmembrane region" description="Helical" evidence="5">
    <location>
        <begin position="255"/>
        <end position="280"/>
    </location>
</feature>
<feature type="transmembrane region" description="Helical" evidence="5">
    <location>
        <begin position="351"/>
        <end position="377"/>
    </location>
</feature>
<dbReference type="InterPro" id="IPR020846">
    <property type="entry name" value="MFS_dom"/>
</dbReference>
<feature type="transmembrane region" description="Helical" evidence="5">
    <location>
        <begin position="106"/>
        <end position="126"/>
    </location>
</feature>
<dbReference type="CDD" id="cd17353">
    <property type="entry name" value="MFS_OFA_like"/>
    <property type="match status" value="1"/>
</dbReference>
<dbReference type="Gene3D" id="1.20.1250.20">
    <property type="entry name" value="MFS general substrate transporter like domains"/>
    <property type="match status" value="2"/>
</dbReference>
<dbReference type="PANTHER" id="PTHR11360">
    <property type="entry name" value="MONOCARBOXYLATE TRANSPORTER"/>
    <property type="match status" value="1"/>
</dbReference>
<feature type="transmembrane region" description="Helical" evidence="5">
    <location>
        <begin position="138"/>
        <end position="164"/>
    </location>
</feature>
<feature type="transmembrane region" description="Helical" evidence="5">
    <location>
        <begin position="317"/>
        <end position="339"/>
    </location>
</feature>
<accession>A0ABV1J8N0</accession>
<evidence type="ECO:0000313" key="8">
    <source>
        <dbReference type="Proteomes" id="UP001487305"/>
    </source>
</evidence>
<evidence type="ECO:0000256" key="1">
    <source>
        <dbReference type="ARBA" id="ARBA00004651"/>
    </source>
</evidence>
<name>A0ABV1J8N0_9ACTN</name>
<dbReference type="Pfam" id="PF07690">
    <property type="entry name" value="MFS_1"/>
    <property type="match status" value="1"/>
</dbReference>
<keyword evidence="2 5" id="KW-0812">Transmembrane</keyword>
<comment type="caution">
    <text evidence="7">The sequence shown here is derived from an EMBL/GenBank/DDBJ whole genome shotgun (WGS) entry which is preliminary data.</text>
</comment>